<feature type="compositionally biased region" description="Pro residues" evidence="1">
    <location>
        <begin position="1"/>
        <end position="10"/>
    </location>
</feature>
<dbReference type="SUPFAM" id="SSF48484">
    <property type="entry name" value="Lipoxigenase"/>
    <property type="match status" value="1"/>
</dbReference>
<dbReference type="Pfam" id="PF24758">
    <property type="entry name" value="LRR_At5g56370"/>
    <property type="match status" value="1"/>
</dbReference>
<dbReference type="Proteomes" id="UP000694864">
    <property type="component" value="Chromosome 7"/>
</dbReference>
<dbReference type="InterPro" id="IPR006566">
    <property type="entry name" value="FBD"/>
</dbReference>
<gene>
    <name evidence="4" type="primary">LOC104704570</name>
</gene>
<feature type="region of interest" description="Disordered" evidence="1">
    <location>
        <begin position="1"/>
        <end position="30"/>
    </location>
</feature>
<evidence type="ECO:0000313" key="4">
    <source>
        <dbReference type="RefSeq" id="XP_010418932.1"/>
    </source>
</evidence>
<dbReference type="RefSeq" id="XP_010418932.1">
    <property type="nucleotide sequence ID" value="XM_010420630.1"/>
</dbReference>
<accession>A0ABM0T0I8</accession>
<dbReference type="InterPro" id="IPR001810">
    <property type="entry name" value="F-box_dom"/>
</dbReference>
<reference evidence="4" key="2">
    <citation type="submission" date="2025-08" db="UniProtKB">
        <authorList>
            <consortium name="RefSeq"/>
        </authorList>
    </citation>
    <scope>IDENTIFICATION</scope>
    <source>
        <tissue evidence="4">Leaf</tissue>
    </source>
</reference>
<dbReference type="InterPro" id="IPR036047">
    <property type="entry name" value="F-box-like_dom_sf"/>
</dbReference>
<organism evidence="3 4">
    <name type="scientific">Camelina sativa</name>
    <name type="common">False flax</name>
    <name type="synonym">Myagrum sativum</name>
    <dbReference type="NCBI Taxonomy" id="90675"/>
    <lineage>
        <taxon>Eukaryota</taxon>
        <taxon>Viridiplantae</taxon>
        <taxon>Streptophyta</taxon>
        <taxon>Embryophyta</taxon>
        <taxon>Tracheophyta</taxon>
        <taxon>Spermatophyta</taxon>
        <taxon>Magnoliopsida</taxon>
        <taxon>eudicotyledons</taxon>
        <taxon>Gunneridae</taxon>
        <taxon>Pentapetalae</taxon>
        <taxon>rosids</taxon>
        <taxon>malvids</taxon>
        <taxon>Brassicales</taxon>
        <taxon>Brassicaceae</taxon>
        <taxon>Camelineae</taxon>
        <taxon>Camelina</taxon>
    </lineage>
</organism>
<dbReference type="SUPFAM" id="SSF81383">
    <property type="entry name" value="F-box domain"/>
    <property type="match status" value="1"/>
</dbReference>
<proteinExistence type="predicted"/>
<dbReference type="Gene3D" id="1.20.245.10">
    <property type="entry name" value="Lipoxygenase-1, Domain 5"/>
    <property type="match status" value="1"/>
</dbReference>
<dbReference type="InterPro" id="IPR013819">
    <property type="entry name" value="LipOase_C"/>
</dbReference>
<dbReference type="SMART" id="SM00579">
    <property type="entry name" value="FBD"/>
    <property type="match status" value="1"/>
</dbReference>
<keyword evidence="3" id="KW-1185">Reference proteome</keyword>
<dbReference type="InterPro" id="IPR036226">
    <property type="entry name" value="LipOase_C_sf"/>
</dbReference>
<dbReference type="Gene3D" id="3.80.10.10">
    <property type="entry name" value="Ribonuclease Inhibitor"/>
    <property type="match status" value="1"/>
</dbReference>
<dbReference type="PROSITE" id="PS51393">
    <property type="entry name" value="LIPOXYGENASE_3"/>
    <property type="match status" value="1"/>
</dbReference>
<feature type="compositionally biased region" description="Basic and acidic residues" evidence="1">
    <location>
        <begin position="12"/>
        <end position="29"/>
    </location>
</feature>
<dbReference type="SUPFAM" id="SSF52047">
    <property type="entry name" value="RNI-like"/>
    <property type="match status" value="1"/>
</dbReference>
<sequence length="482" mass="55052">MSSGPLPLPPSKLKEIEKNIDERNDDENLKNTTGLVKMPYTLLFPTGEGGVTGRGIPNKKGSKSKNTLDRISDLPEPLIQRILCLLPTKVAITTSVLSKKWQSHWKKTPKINFDGLNRSVELENLCKSLLSHKAPVLQRFHLKVGLDGRTNVIDFGILIGIALTRNVRELVLKVHSTRDLFKFPRILFECETLETLKLKLNVIMTVPSSVSLRSLRTLNLQYVDFGHERSVVNLLSGCPNLQDLVVHRDPSCSVNTFKILVPSLQRLTIHNGDGGEHDWSYMINTPSLKYLNIEGSEDFESSLMNVPELTEVNITNVLEITDEKLLTVLTSSVKRLSLALSPLKFEFPVDCIFEQLVCLELFTYKKAWWDLLSFMLHSSPKLQVLRLIDEICCMDNVGVGKWNQPQNVPECLFSHLETFMWKGYKWDRKQEIEVAKYILKNTNHLKRATFSSKRISYRDRLEVVNDLKSVVRDTNSCKFEFI</sequence>
<dbReference type="InterPro" id="IPR053781">
    <property type="entry name" value="F-box_AtFBL13-like"/>
</dbReference>
<dbReference type="GeneID" id="104704570"/>
<dbReference type="Pfam" id="PF08387">
    <property type="entry name" value="FBD"/>
    <property type="match status" value="1"/>
</dbReference>
<reference evidence="3" key="1">
    <citation type="journal article" date="2014" name="Nat. Commun.">
        <title>The emerging biofuel crop Camelina sativa retains a highly undifferentiated hexaploid genome structure.</title>
        <authorList>
            <person name="Kagale S."/>
            <person name="Koh C."/>
            <person name="Nixon J."/>
            <person name="Bollina V."/>
            <person name="Clarke W.E."/>
            <person name="Tuteja R."/>
            <person name="Spillane C."/>
            <person name="Robinson S.J."/>
            <person name="Links M.G."/>
            <person name="Clarke C."/>
            <person name="Higgins E.E."/>
            <person name="Huebert T."/>
            <person name="Sharpe A.G."/>
            <person name="Parkin I.A."/>
        </authorList>
    </citation>
    <scope>NUCLEOTIDE SEQUENCE [LARGE SCALE GENOMIC DNA]</scope>
    <source>
        <strain evidence="3">cv. DH55</strain>
    </source>
</reference>
<dbReference type="PANTHER" id="PTHR31900">
    <property type="entry name" value="F-BOX/RNI SUPERFAMILY PROTEIN-RELATED"/>
    <property type="match status" value="1"/>
</dbReference>
<dbReference type="InterPro" id="IPR050232">
    <property type="entry name" value="FBL13/AtMIF1-like"/>
</dbReference>
<name>A0ABM0T0I8_CAMSA</name>
<evidence type="ECO:0000259" key="2">
    <source>
        <dbReference type="PROSITE" id="PS51393"/>
    </source>
</evidence>
<feature type="domain" description="Lipoxygenase" evidence="2">
    <location>
        <begin position="1"/>
        <end position="62"/>
    </location>
</feature>
<protein>
    <submittedName>
        <fullName evidence="4">FBD-associated F-box protein At1g55030</fullName>
    </submittedName>
</protein>
<dbReference type="InterPro" id="IPR032675">
    <property type="entry name" value="LRR_dom_sf"/>
</dbReference>
<dbReference type="InterPro" id="IPR055411">
    <property type="entry name" value="LRR_FXL15/At3g58940/PEG3-like"/>
</dbReference>
<dbReference type="PANTHER" id="PTHR31900:SF34">
    <property type="entry name" value="EMB|CAB62440.1-RELATED"/>
    <property type="match status" value="1"/>
</dbReference>
<dbReference type="Pfam" id="PF00305">
    <property type="entry name" value="Lipoxygenase"/>
    <property type="match status" value="1"/>
</dbReference>
<evidence type="ECO:0000256" key="1">
    <source>
        <dbReference type="SAM" id="MobiDB-lite"/>
    </source>
</evidence>
<evidence type="ECO:0000313" key="3">
    <source>
        <dbReference type="Proteomes" id="UP000694864"/>
    </source>
</evidence>
<dbReference type="Pfam" id="PF00646">
    <property type="entry name" value="F-box"/>
    <property type="match status" value="1"/>
</dbReference>
<dbReference type="CDD" id="cd22160">
    <property type="entry name" value="F-box_AtFBL13-like"/>
    <property type="match status" value="1"/>
</dbReference>